<proteinExistence type="predicted"/>
<name>A0A183JNW5_9TREM</name>
<reference evidence="3" key="1">
    <citation type="submission" date="2016-06" db="UniProtKB">
        <authorList>
            <consortium name="WormBaseParasite"/>
        </authorList>
    </citation>
    <scope>IDENTIFICATION</scope>
</reference>
<gene>
    <name evidence="1" type="ORF">SCUD_LOCUS4401</name>
</gene>
<reference evidence="1 2" key="2">
    <citation type="submission" date="2018-11" db="EMBL/GenBank/DDBJ databases">
        <authorList>
            <consortium name="Pathogen Informatics"/>
        </authorList>
    </citation>
    <scope>NUCLEOTIDE SEQUENCE [LARGE SCALE GENOMIC DNA]</scope>
    <source>
        <strain evidence="1">Dakar</strain>
        <strain evidence="2">Dakar, Senegal</strain>
    </source>
</reference>
<evidence type="ECO:0000313" key="2">
    <source>
        <dbReference type="Proteomes" id="UP000279833"/>
    </source>
</evidence>
<dbReference type="EMBL" id="UZAK01005822">
    <property type="protein sequence ID" value="VDO88700.1"/>
    <property type="molecule type" value="Genomic_DNA"/>
</dbReference>
<dbReference type="WBParaSite" id="SCUD_0000440101-mRNA-1">
    <property type="protein sequence ID" value="SCUD_0000440101-mRNA-1"/>
    <property type="gene ID" value="SCUD_0000440101"/>
</dbReference>
<evidence type="ECO:0000313" key="3">
    <source>
        <dbReference type="WBParaSite" id="SCUD_0000440101-mRNA-1"/>
    </source>
</evidence>
<organism evidence="3">
    <name type="scientific">Schistosoma curassoni</name>
    <dbReference type="NCBI Taxonomy" id="6186"/>
    <lineage>
        <taxon>Eukaryota</taxon>
        <taxon>Metazoa</taxon>
        <taxon>Spiralia</taxon>
        <taxon>Lophotrochozoa</taxon>
        <taxon>Platyhelminthes</taxon>
        <taxon>Trematoda</taxon>
        <taxon>Digenea</taxon>
        <taxon>Strigeidida</taxon>
        <taxon>Schistosomatoidea</taxon>
        <taxon>Schistosomatidae</taxon>
        <taxon>Schistosoma</taxon>
    </lineage>
</organism>
<keyword evidence="2" id="KW-1185">Reference proteome</keyword>
<protein>
    <submittedName>
        <fullName evidence="1 3">Uncharacterized protein</fullName>
    </submittedName>
</protein>
<sequence>MVTHKYRDQVYLYMDYVVVVLLVQPRMQLT</sequence>
<accession>A0A183JNW5</accession>
<dbReference type="AlphaFoldDB" id="A0A183JNW5"/>
<dbReference type="Proteomes" id="UP000279833">
    <property type="component" value="Unassembled WGS sequence"/>
</dbReference>
<evidence type="ECO:0000313" key="1">
    <source>
        <dbReference type="EMBL" id="VDO88700.1"/>
    </source>
</evidence>